<accession>A0A0G4M408</accession>
<feature type="compositionally biased region" description="Polar residues" evidence="1">
    <location>
        <begin position="18"/>
        <end position="35"/>
    </location>
</feature>
<reference evidence="2 3" key="1">
    <citation type="submission" date="2015-05" db="EMBL/GenBank/DDBJ databases">
        <authorList>
            <person name="Wang D.B."/>
            <person name="Wang M."/>
        </authorList>
    </citation>
    <scope>NUCLEOTIDE SEQUENCE [LARGE SCALE GENOMIC DNA]</scope>
    <source>
        <strain evidence="2">VL1</strain>
    </source>
</reference>
<dbReference type="EMBL" id="CVQH01020918">
    <property type="protein sequence ID" value="CRK28917.1"/>
    <property type="molecule type" value="Genomic_DNA"/>
</dbReference>
<feature type="compositionally biased region" description="Gly residues" evidence="1">
    <location>
        <begin position="75"/>
        <end position="84"/>
    </location>
</feature>
<sequence>MAPSHGQKVDLGKDAPVTQESTGPVPSGSLANESAKTGGDFAENSGVQAGSNTGSESSGTDSNNSNSNASSGTKGSSGSGGGNGDTKSAGAQGGTAPSYVENQYIRDSSGPHGKNLQEGIDYKNTKDGLKTALEAEAGSEDDPARAAEQQFLQSQTRAGRDAGPKEFEKRHKYNHPHTHRSFAPVPTSPHHSHELDGLVVSPLQVAGDAGALLPPPPRRRDPLLPHLRPRHLEPQSAAAATKKPDAKKTDAPKYCSSRCRGHKPGRLDREIEAAFVRFLQRDEELAEPGAPRKATKGDARLPVPCDAVENRVFGNRADPEKVFGRRKNRASRVIAERDGEDEDEGVDMRELRVGDEIDPGEAIIDEMLGLGRTKSAEVDPSVQASLSVRSSTRVRPPQTKSQVNGSVGGEKGKAERVEETDEMREKRNEGQKRAHERELVRCAARRGVVFGFAVDGQEERRKCEAIMQGKVVEPSFAKGDWAVRWRED</sequence>
<feature type="compositionally biased region" description="Basic residues" evidence="1">
    <location>
        <begin position="170"/>
        <end position="180"/>
    </location>
</feature>
<feature type="compositionally biased region" description="Polar residues" evidence="1">
    <location>
        <begin position="382"/>
        <end position="405"/>
    </location>
</feature>
<gene>
    <name evidence="2" type="ORF">BN1708_015384</name>
</gene>
<proteinExistence type="predicted"/>
<evidence type="ECO:0000256" key="1">
    <source>
        <dbReference type="SAM" id="MobiDB-lite"/>
    </source>
</evidence>
<feature type="compositionally biased region" description="Basic and acidic residues" evidence="1">
    <location>
        <begin position="158"/>
        <end position="169"/>
    </location>
</feature>
<feature type="compositionally biased region" description="Basic and acidic residues" evidence="1">
    <location>
        <begin position="242"/>
        <end position="251"/>
    </location>
</feature>
<protein>
    <submittedName>
        <fullName evidence="2">Uncharacterized protein</fullName>
    </submittedName>
</protein>
<evidence type="ECO:0000313" key="3">
    <source>
        <dbReference type="Proteomes" id="UP000044602"/>
    </source>
</evidence>
<dbReference type="Proteomes" id="UP000044602">
    <property type="component" value="Unassembled WGS sequence"/>
</dbReference>
<feature type="compositionally biased region" description="Low complexity" evidence="1">
    <location>
        <begin position="49"/>
        <end position="74"/>
    </location>
</feature>
<feature type="compositionally biased region" description="Basic and acidic residues" evidence="1">
    <location>
        <begin position="410"/>
        <end position="436"/>
    </location>
</feature>
<name>A0A0G4M408_VERLO</name>
<dbReference type="AlphaFoldDB" id="A0A0G4M408"/>
<feature type="region of interest" description="Disordered" evidence="1">
    <location>
        <begin position="375"/>
        <end position="436"/>
    </location>
</feature>
<feature type="compositionally biased region" description="Basic and acidic residues" evidence="1">
    <location>
        <begin position="120"/>
        <end position="129"/>
    </location>
</feature>
<organism evidence="2 3">
    <name type="scientific">Verticillium longisporum</name>
    <name type="common">Verticillium dahliae var. longisporum</name>
    <dbReference type="NCBI Taxonomy" id="100787"/>
    <lineage>
        <taxon>Eukaryota</taxon>
        <taxon>Fungi</taxon>
        <taxon>Dikarya</taxon>
        <taxon>Ascomycota</taxon>
        <taxon>Pezizomycotina</taxon>
        <taxon>Sordariomycetes</taxon>
        <taxon>Hypocreomycetidae</taxon>
        <taxon>Glomerellales</taxon>
        <taxon>Plectosphaerellaceae</taxon>
        <taxon>Verticillium</taxon>
    </lineage>
</organism>
<feature type="region of interest" description="Disordered" evidence="1">
    <location>
        <begin position="1"/>
        <end position="263"/>
    </location>
</feature>
<keyword evidence="3" id="KW-1185">Reference proteome</keyword>
<evidence type="ECO:0000313" key="2">
    <source>
        <dbReference type="EMBL" id="CRK28917.1"/>
    </source>
</evidence>